<dbReference type="Proteomes" id="UP000317804">
    <property type="component" value="Segment"/>
</dbReference>
<dbReference type="RefSeq" id="YP_010751030.1">
    <property type="nucleotide sequence ID" value="NC_073365.1"/>
</dbReference>
<name>A0A514DDD9_9CAUD</name>
<evidence type="ECO:0000313" key="1">
    <source>
        <dbReference type="EMBL" id="QDH91607.1"/>
    </source>
</evidence>
<protein>
    <recommendedName>
        <fullName evidence="3">Major capsid protein</fullName>
    </recommendedName>
</protein>
<reference evidence="1 2" key="1">
    <citation type="submission" date="2019-05" db="EMBL/GenBank/DDBJ databases">
        <authorList>
            <person name="Stoner T.H."/>
            <person name="Aull H.G."/>
            <person name="Divens A.M."/>
            <person name="Zack K."/>
            <person name="Garlena R.A."/>
            <person name="Russell D.A."/>
            <person name="Pope W.H."/>
            <person name="Jacobs-Sera D."/>
            <person name="Hatfull G.F."/>
        </authorList>
    </citation>
    <scope>NUCLEOTIDE SEQUENCE [LARGE SCALE GENOMIC DNA]</scope>
</reference>
<organism evidence="1 2">
    <name type="scientific">Microbacterium phage Cinna</name>
    <dbReference type="NCBI Taxonomy" id="2591215"/>
    <lineage>
        <taxon>Viruses</taxon>
        <taxon>Duplodnaviria</taxon>
        <taxon>Heunggongvirae</taxon>
        <taxon>Uroviricota</taxon>
        <taxon>Caudoviricetes</taxon>
        <taxon>Kutznervirinae</taxon>
        <taxon>Mementomorivirus</taxon>
        <taxon>Mementomorivirus cinna</taxon>
    </lineage>
</organism>
<dbReference type="EMBL" id="MK937591">
    <property type="protein sequence ID" value="QDH91607.1"/>
    <property type="molecule type" value="Genomic_DNA"/>
</dbReference>
<evidence type="ECO:0000313" key="2">
    <source>
        <dbReference type="Proteomes" id="UP000317804"/>
    </source>
</evidence>
<evidence type="ECO:0008006" key="3">
    <source>
        <dbReference type="Google" id="ProtNLM"/>
    </source>
</evidence>
<dbReference type="KEGG" id="vg:80004691"/>
<keyword evidence="2" id="KW-1185">Reference proteome</keyword>
<gene>
    <name evidence="1" type="primary">23</name>
    <name evidence="1" type="ORF">PBI_CINNA_23</name>
</gene>
<sequence length="253" mass="26656">MIAWRTGDRWEGGVQFESLTCEPALGRGGPDCDPEATIPGLPKPLADFDGPVFDGLGTTFAIYGEFQCSPIGGGWDRAQSGAEAHLIAREEARAEQALWTGDLGQVPNFSGANGYAAPLSVGDYADAPAALAAVEQGIAEQYGSLGVIHMSRATATLLRRYLTSRGGRLYTTALDTPVVAGTGYPDGEIVGTPAMFGYRSEIMPASGRQGDLLDRGQNVIYAVAERNYVLGMDPCPIVIASFEMPEPIAPPAE</sequence>
<dbReference type="GeneID" id="80004691"/>
<proteinExistence type="predicted"/>
<accession>A0A514DDD9</accession>